<gene>
    <name evidence="2" type="ORF">CWC05_23705</name>
</gene>
<dbReference type="Proteomes" id="UP000305874">
    <property type="component" value="Unassembled WGS sequence"/>
</dbReference>
<sequence>VEFKIPPVLIESISTAQLFALHVAKKAIEDANLLKESSSLDRSKVGVILGGAGNGNTAFSLLARNQTPMVRSAMVSKGIPGEVIDSVGDKLNECYIGWNEDSFPG</sequence>
<dbReference type="GO" id="GO:0016746">
    <property type="term" value="F:acyltransferase activity"/>
    <property type="evidence" value="ECO:0007669"/>
    <property type="project" value="InterPro"/>
</dbReference>
<dbReference type="Pfam" id="PF00109">
    <property type="entry name" value="ketoacyl-synt"/>
    <property type="match status" value="1"/>
</dbReference>
<reference evidence="3" key="2">
    <citation type="submission" date="2019-06" db="EMBL/GenBank/DDBJ databases">
        <title>Co-occurence of chitin degradation, pigmentation and bioactivity in marine Pseudoalteromonas.</title>
        <authorList>
            <person name="Sonnenschein E.C."/>
            <person name="Bech P.K."/>
        </authorList>
    </citation>
    <scope>NUCLEOTIDE SEQUENCE [LARGE SCALE GENOMIC DNA]</scope>
    <source>
        <strain evidence="3">S2897</strain>
    </source>
</reference>
<feature type="domain" description="Beta-ketoacyl synthase-like N-terminal" evidence="1">
    <location>
        <begin position="3"/>
        <end position="71"/>
    </location>
</feature>
<dbReference type="InterPro" id="IPR016039">
    <property type="entry name" value="Thiolase-like"/>
</dbReference>
<feature type="non-terminal residue" evidence="2">
    <location>
        <position position="105"/>
    </location>
</feature>
<accession>A0A5S3Y522</accession>
<comment type="caution">
    <text evidence="2">The sequence shown here is derived from an EMBL/GenBank/DDBJ whole genome shotgun (WGS) entry which is preliminary data.</text>
</comment>
<dbReference type="InterPro" id="IPR014030">
    <property type="entry name" value="Ketoacyl_synth_N"/>
</dbReference>
<protein>
    <recommendedName>
        <fullName evidence="1">Beta-ketoacyl synthase-like N-terminal domain-containing protein</fullName>
    </recommendedName>
</protein>
<evidence type="ECO:0000313" key="2">
    <source>
        <dbReference type="EMBL" id="TMP67139.1"/>
    </source>
</evidence>
<dbReference type="RefSeq" id="WP_138549483.1">
    <property type="nucleotide sequence ID" value="NZ_PNCG01001042.1"/>
</dbReference>
<name>A0A5S3Y522_9GAMM</name>
<evidence type="ECO:0000313" key="3">
    <source>
        <dbReference type="Proteomes" id="UP000305874"/>
    </source>
</evidence>
<dbReference type="EMBL" id="PNCG01001042">
    <property type="protein sequence ID" value="TMP67139.1"/>
    <property type="molecule type" value="Genomic_DNA"/>
</dbReference>
<feature type="non-terminal residue" evidence="2">
    <location>
        <position position="1"/>
    </location>
</feature>
<reference evidence="2 3" key="1">
    <citation type="submission" date="2017-12" db="EMBL/GenBank/DDBJ databases">
        <authorList>
            <person name="Paulsen S."/>
            <person name="Gram L.K."/>
        </authorList>
    </citation>
    <scope>NUCLEOTIDE SEQUENCE [LARGE SCALE GENOMIC DNA]</scope>
    <source>
        <strain evidence="2 3">S2897</strain>
    </source>
</reference>
<dbReference type="AlphaFoldDB" id="A0A5S3Y522"/>
<proteinExistence type="predicted"/>
<evidence type="ECO:0000259" key="1">
    <source>
        <dbReference type="Pfam" id="PF00109"/>
    </source>
</evidence>
<dbReference type="Gene3D" id="3.40.47.10">
    <property type="match status" value="1"/>
</dbReference>
<organism evidence="2 3">
    <name type="scientific">Pseudoalteromonas ruthenica</name>
    <dbReference type="NCBI Taxonomy" id="151081"/>
    <lineage>
        <taxon>Bacteria</taxon>
        <taxon>Pseudomonadati</taxon>
        <taxon>Pseudomonadota</taxon>
        <taxon>Gammaproteobacteria</taxon>
        <taxon>Alteromonadales</taxon>
        <taxon>Pseudoalteromonadaceae</taxon>
        <taxon>Pseudoalteromonas</taxon>
    </lineage>
</organism>
<dbReference type="SUPFAM" id="SSF53901">
    <property type="entry name" value="Thiolase-like"/>
    <property type="match status" value="1"/>
</dbReference>